<feature type="domain" description="Reverse transcriptase" evidence="1">
    <location>
        <begin position="80"/>
        <end position="334"/>
    </location>
</feature>
<keyword evidence="2" id="KW-0808">Transferase</keyword>
<dbReference type="Gene3D" id="1.10.30.50">
    <property type="match status" value="1"/>
</dbReference>
<reference evidence="2 3" key="1">
    <citation type="submission" date="2016-07" db="EMBL/GenBank/DDBJ databases">
        <title>Bacillus oceanisediminis whole genome.</title>
        <authorList>
            <person name="Pal Y."/>
            <person name="Verma A."/>
            <person name="Mual P."/>
            <person name="Srinivasan K."/>
        </authorList>
    </citation>
    <scope>NUCLEOTIDE SEQUENCE [LARGE SCALE GENOMIC DNA]</scope>
    <source>
        <strain evidence="2 3">Bhandara28</strain>
    </source>
</reference>
<keyword evidence="2" id="KW-0695">RNA-directed DNA polymerase</keyword>
<dbReference type="PROSITE" id="PS50878">
    <property type="entry name" value="RT_POL"/>
    <property type="match status" value="1"/>
</dbReference>
<dbReference type="PANTHER" id="PTHR34047">
    <property type="entry name" value="NUCLEAR INTRON MATURASE 1, MITOCHONDRIAL-RELATED"/>
    <property type="match status" value="1"/>
</dbReference>
<dbReference type="PANTHER" id="PTHR34047:SF8">
    <property type="entry name" value="PROTEIN YKFC"/>
    <property type="match status" value="1"/>
</dbReference>
<gene>
    <name evidence="2" type="ORF">BBV17_25325</name>
</gene>
<dbReference type="SUPFAM" id="SSF56672">
    <property type="entry name" value="DNA/RNA polymerases"/>
    <property type="match status" value="1"/>
</dbReference>
<name>A0ABX3CNJ6_9BACI</name>
<dbReference type="Pfam" id="PF00078">
    <property type="entry name" value="RVT_1"/>
    <property type="match status" value="1"/>
</dbReference>
<dbReference type="RefSeq" id="WP_071158805.1">
    <property type="nucleotide sequence ID" value="NZ_MBRJ01000040.1"/>
</dbReference>
<dbReference type="CDD" id="cd00085">
    <property type="entry name" value="HNHc"/>
    <property type="match status" value="1"/>
</dbReference>
<keyword evidence="3" id="KW-1185">Reference proteome</keyword>
<evidence type="ECO:0000313" key="2">
    <source>
        <dbReference type="EMBL" id="OHX44824.1"/>
    </source>
</evidence>
<protein>
    <submittedName>
        <fullName evidence="2">Group II intron reverse transcriptase/maturase</fullName>
    </submittedName>
</protein>
<evidence type="ECO:0000313" key="3">
    <source>
        <dbReference type="Proteomes" id="UP000180194"/>
    </source>
</evidence>
<dbReference type="InterPro" id="IPR051083">
    <property type="entry name" value="GrpII_Intron_Splice-Mob/Def"/>
</dbReference>
<accession>A0ABX3CNJ6</accession>
<dbReference type="SMART" id="SM00507">
    <property type="entry name" value="HNHc"/>
    <property type="match status" value="1"/>
</dbReference>
<dbReference type="InterPro" id="IPR043502">
    <property type="entry name" value="DNA/RNA_pol_sf"/>
</dbReference>
<dbReference type="InterPro" id="IPR030931">
    <property type="entry name" value="Group_II_RT_mat"/>
</dbReference>
<proteinExistence type="predicted"/>
<evidence type="ECO:0000259" key="1">
    <source>
        <dbReference type="PROSITE" id="PS50878"/>
    </source>
</evidence>
<dbReference type="InterPro" id="IPR003615">
    <property type="entry name" value="HNH_nuc"/>
</dbReference>
<dbReference type="CDD" id="cd01651">
    <property type="entry name" value="RT_G2_intron"/>
    <property type="match status" value="1"/>
</dbReference>
<organism evidence="2 3">
    <name type="scientific">Cytobacillus oceanisediminis</name>
    <dbReference type="NCBI Taxonomy" id="665099"/>
    <lineage>
        <taxon>Bacteria</taxon>
        <taxon>Bacillati</taxon>
        <taxon>Bacillota</taxon>
        <taxon>Bacilli</taxon>
        <taxon>Bacillales</taxon>
        <taxon>Bacillaceae</taxon>
        <taxon>Cytobacillus</taxon>
    </lineage>
</organism>
<comment type="caution">
    <text evidence="2">The sequence shown here is derived from an EMBL/GenBank/DDBJ whole genome shotgun (WGS) entry which is preliminary data.</text>
</comment>
<dbReference type="GO" id="GO:0003964">
    <property type="term" value="F:RNA-directed DNA polymerase activity"/>
    <property type="evidence" value="ECO:0007669"/>
    <property type="project" value="UniProtKB-KW"/>
</dbReference>
<dbReference type="NCBIfam" id="TIGR04416">
    <property type="entry name" value="group_II_RT_mat"/>
    <property type="match status" value="1"/>
</dbReference>
<dbReference type="InterPro" id="IPR000477">
    <property type="entry name" value="RT_dom"/>
</dbReference>
<dbReference type="Proteomes" id="UP000180194">
    <property type="component" value="Unassembled WGS sequence"/>
</dbReference>
<sequence length="595" mass="69056">MSANGVRYKQYYEFGEIQKELFESSKTGGNFKDLLEIILSDENIMLAYRNVKKNSGSKTKGTDGYTIIHLAEKDKESFLTEIRRTLTNYKPQSIRRVYIPKHDGTKRPLGIPTIKDRIIQQMFLQVLEPICEAKFYNHSYGFRPLRSTRHAIARVQTLININKLHYTVDIDIKGFFDNVDHNLLIKQLWNIGVKDRRVLAIISKMLKAPIQGVGIPSRGVPQGGILSPLLSNVVLNDLDQWVANQWESFETKHKYAGNDVKIANLRRASQLKEGYIVRYADDFRIMARDHKTAWKWFYAAKGYLKDRLKLDISKEKSKVINLRKRSSVFLGYKIKAVPKRKKFVAKTNIADRNVKQITTRLREQIKRLKKYPTPENVALYNSVVLGSQQFFKYATHVNKDFEKIEFNLLKTLRRKLKNVASYGYIKVEKSSTYYRLYGHRRKKTYSFKKAGYLFPIYGVKTQNNLNFSQSLNPYDTPNVFSWDVELVKLMKANIPNRSIEYLDNRLSKYSMQKGKCAITNMLLTADLAHCHHKLPVSLGGTDSFTNLVFVHKTVHRLIHATNPETINKYIKLLSLNAIQIRKLNQLRALCKLESI</sequence>
<dbReference type="EMBL" id="MBRJ01000040">
    <property type="protein sequence ID" value="OHX44824.1"/>
    <property type="molecule type" value="Genomic_DNA"/>
</dbReference>
<keyword evidence="2" id="KW-0548">Nucleotidyltransferase</keyword>